<dbReference type="GO" id="GO:0008168">
    <property type="term" value="F:methyltransferase activity"/>
    <property type="evidence" value="ECO:0007669"/>
    <property type="project" value="UniProtKB-KW"/>
</dbReference>
<proteinExistence type="predicted"/>
<keyword evidence="3 5" id="KW-0808">Transferase</keyword>
<dbReference type="Pfam" id="PF01888">
    <property type="entry name" value="CbiD"/>
    <property type="match status" value="1"/>
</dbReference>
<dbReference type="GO" id="GO:0009236">
    <property type="term" value="P:cobalamin biosynthetic process"/>
    <property type="evidence" value="ECO:0007669"/>
    <property type="project" value="UniProtKB-KW"/>
</dbReference>
<evidence type="ECO:0000256" key="3">
    <source>
        <dbReference type="ARBA" id="ARBA00022679"/>
    </source>
</evidence>
<dbReference type="Gene3D" id="3.40.50.10720">
    <property type="entry name" value="CbiD-like domains"/>
    <property type="match status" value="1"/>
</dbReference>
<protein>
    <submittedName>
        <fullName evidence="5">Cobalt-precorrin-5B (C(1))-methyltransferase</fullName>
        <ecNumber evidence="5">2.1.1.195</ecNumber>
    </submittedName>
</protein>
<gene>
    <name evidence="5" type="ORF">ENT52_03370</name>
</gene>
<evidence type="ECO:0000256" key="2">
    <source>
        <dbReference type="ARBA" id="ARBA00022603"/>
    </source>
</evidence>
<dbReference type="Gene3D" id="3.30.1990.10">
    <property type="entry name" value="CbiD-like"/>
    <property type="match status" value="1"/>
</dbReference>
<organism evidence="5">
    <name type="scientific">Archaeoglobus fulgidus</name>
    <dbReference type="NCBI Taxonomy" id="2234"/>
    <lineage>
        <taxon>Archaea</taxon>
        <taxon>Methanobacteriati</taxon>
        <taxon>Methanobacteriota</taxon>
        <taxon>Archaeoglobi</taxon>
        <taxon>Archaeoglobales</taxon>
        <taxon>Archaeoglobaceae</taxon>
        <taxon>Archaeoglobus</taxon>
    </lineage>
</organism>
<dbReference type="EMBL" id="DSYZ01000074">
    <property type="protein sequence ID" value="HGT82746.1"/>
    <property type="molecule type" value="Genomic_DNA"/>
</dbReference>
<evidence type="ECO:0000313" key="5">
    <source>
        <dbReference type="EMBL" id="HGT82746.1"/>
    </source>
</evidence>
<dbReference type="PANTHER" id="PTHR35863">
    <property type="entry name" value="COBALT-PRECORRIN-5B C(1)-METHYLTRANSFERASE"/>
    <property type="match status" value="1"/>
</dbReference>
<reference evidence="5" key="1">
    <citation type="journal article" date="2020" name="mSystems">
        <title>Genome- and Community-Level Interaction Insights into Carbon Utilization and Element Cycling Functions of Hydrothermarchaeota in Hydrothermal Sediment.</title>
        <authorList>
            <person name="Zhou Z."/>
            <person name="Liu Y."/>
            <person name="Xu W."/>
            <person name="Pan J."/>
            <person name="Luo Z.H."/>
            <person name="Li M."/>
        </authorList>
    </citation>
    <scope>NUCLEOTIDE SEQUENCE [LARGE SCALE GENOMIC DNA]</scope>
    <source>
        <strain evidence="5">SpSt-587</strain>
    </source>
</reference>
<keyword evidence="4" id="KW-0949">S-adenosyl-L-methionine</keyword>
<dbReference type="AlphaFoldDB" id="A0A7J3M1E4"/>
<comment type="caution">
    <text evidence="5">The sequence shown here is derived from an EMBL/GenBank/DDBJ whole genome shotgun (WGS) entry which is preliminary data.</text>
</comment>
<dbReference type="SUPFAM" id="SSF111342">
    <property type="entry name" value="CbiD-like"/>
    <property type="match status" value="1"/>
</dbReference>
<keyword evidence="1" id="KW-0169">Cobalamin biosynthesis</keyword>
<accession>A0A7J3M1E4</accession>
<dbReference type="EC" id="2.1.1.195" evidence="5"/>
<dbReference type="InterPro" id="IPR036074">
    <property type="entry name" value="CbiD_sf"/>
</dbReference>
<dbReference type="PANTHER" id="PTHR35863:SF1">
    <property type="entry name" value="COBALT-PRECORRIN-5B C(1)-METHYLTRANSFERASE"/>
    <property type="match status" value="1"/>
</dbReference>
<keyword evidence="2 5" id="KW-0489">Methyltransferase</keyword>
<dbReference type="InterPro" id="IPR002748">
    <property type="entry name" value="CbiD"/>
</dbReference>
<dbReference type="Gene3D" id="3.30.2110.10">
    <property type="entry name" value="CbiD-like"/>
    <property type="match status" value="1"/>
</dbReference>
<sequence length="289" mass="31971">MLRDPIELYEYPKEWCNETAEALVKSGLFILKKDGYLRRGITTATTVSTAIVAAIASLKHDFEVVSVSTPLGIDVKVEVDAENGFAIATKFAGDHEFDVTNGIEVHAKAIGKGIVFGEGIGEINGKKAVSESAMRQILENFSRVCKLTDYKGGVLVEIPDGKRVAKETKNEELGIKGGISILGTTGFVEPWCRELVALKVEIAKRYAKIAITTGRRAWEYAKKKYPDFQPFVFGIHLDEILSEHGGEKIIVGYRGLLKRWAGNENLFEKAKRFGAEVDVIAEDYWGRNL</sequence>
<evidence type="ECO:0000256" key="1">
    <source>
        <dbReference type="ARBA" id="ARBA00022573"/>
    </source>
</evidence>
<name>A0A7J3M1E4_ARCFL</name>
<dbReference type="NCBIfam" id="NF000853">
    <property type="entry name" value="PRK00075.2-2"/>
    <property type="match status" value="1"/>
</dbReference>
<evidence type="ECO:0000256" key="4">
    <source>
        <dbReference type="ARBA" id="ARBA00022691"/>
    </source>
</evidence>
<dbReference type="GO" id="GO:0032259">
    <property type="term" value="P:methylation"/>
    <property type="evidence" value="ECO:0007669"/>
    <property type="project" value="UniProtKB-KW"/>
</dbReference>